<evidence type="ECO:0008006" key="3">
    <source>
        <dbReference type="Google" id="ProtNLM"/>
    </source>
</evidence>
<proteinExistence type="predicted"/>
<dbReference type="AlphaFoldDB" id="A0A380JTX8"/>
<evidence type="ECO:0000313" key="1">
    <source>
        <dbReference type="EMBL" id="SUN48788.1"/>
    </source>
</evidence>
<accession>A0A380JTX8</accession>
<dbReference type="Proteomes" id="UP000254797">
    <property type="component" value="Unassembled WGS sequence"/>
</dbReference>
<protein>
    <recommendedName>
        <fullName evidence="3">YolD-like protein</fullName>
    </recommendedName>
</protein>
<gene>
    <name evidence="1" type="ORF">NCTC4670_00696</name>
</gene>
<sequence>MIDRSYLPYESAKVYKDRGMQKWMGFFLSEHTSSISYDRNKPDLSSKLTKIEKLTYITQLYSSKSNGLFVVSHKGKRKVYQGIITELSSKEITVRTIEKYELLQVDEIIEISLLEVLDE</sequence>
<dbReference type="RefSeq" id="WP_115245907.1">
    <property type="nucleotide sequence ID" value="NZ_UHFG01000004.1"/>
</dbReference>
<name>A0A380JTX8_STRDY</name>
<reference evidence="1 2" key="1">
    <citation type="submission" date="2018-06" db="EMBL/GenBank/DDBJ databases">
        <authorList>
            <consortium name="Pathogen Informatics"/>
            <person name="Doyle S."/>
        </authorList>
    </citation>
    <scope>NUCLEOTIDE SEQUENCE [LARGE SCALE GENOMIC DNA]</scope>
    <source>
        <strain evidence="1 2">NCTC4670</strain>
    </source>
</reference>
<organism evidence="1 2">
    <name type="scientific">Streptococcus dysgalactiae subsp. dysgalactiae</name>
    <dbReference type="NCBI Taxonomy" id="99822"/>
    <lineage>
        <taxon>Bacteria</taxon>
        <taxon>Bacillati</taxon>
        <taxon>Bacillota</taxon>
        <taxon>Bacilli</taxon>
        <taxon>Lactobacillales</taxon>
        <taxon>Streptococcaceae</taxon>
        <taxon>Streptococcus</taxon>
    </lineage>
</organism>
<evidence type="ECO:0000313" key="2">
    <source>
        <dbReference type="Proteomes" id="UP000254797"/>
    </source>
</evidence>
<dbReference type="EMBL" id="UHFG01000004">
    <property type="protein sequence ID" value="SUN48788.1"/>
    <property type="molecule type" value="Genomic_DNA"/>
</dbReference>